<dbReference type="PANTHER" id="PTHR32234">
    <property type="entry name" value="THIOL:DISULFIDE INTERCHANGE PROTEIN DSBD"/>
    <property type="match status" value="1"/>
</dbReference>
<dbReference type="AlphaFoldDB" id="A0A2A2GCB2"/>
<evidence type="ECO:0000313" key="11">
    <source>
        <dbReference type="Proteomes" id="UP000218831"/>
    </source>
</evidence>
<evidence type="ECO:0000256" key="2">
    <source>
        <dbReference type="ARBA" id="ARBA00022475"/>
    </source>
</evidence>
<dbReference type="EMBL" id="NSKE01000004">
    <property type="protein sequence ID" value="PAU94432.1"/>
    <property type="molecule type" value="Genomic_DNA"/>
</dbReference>
<dbReference type="InterPro" id="IPR036929">
    <property type="entry name" value="DsbDN_sf"/>
</dbReference>
<dbReference type="Pfam" id="PF13899">
    <property type="entry name" value="Thioredoxin_7"/>
    <property type="match status" value="1"/>
</dbReference>
<feature type="transmembrane region" description="Helical" evidence="7">
    <location>
        <begin position="435"/>
        <end position="454"/>
    </location>
</feature>
<name>A0A2A2GCB2_9BACT</name>
<feature type="transmembrane region" description="Helical" evidence="7">
    <location>
        <begin position="410"/>
        <end position="429"/>
    </location>
</feature>
<sequence>MKFKTIRQLLTTFLLVALTFFPALLQAQSFGNPGGSGGTIDKVSVEVIPGQETVTAGSEVAFAIAMDIDDGWHLNAHNPPLDYLIGVELKMESSDRAIVSEIQYPKPLQKKFNFAEEILDVYEGTSHVLLKAKSSSNLEKGTYSLKGEFTIQACSDEVCLPPNDVELEFPFTVGEENIPANTDLFSDLESNQGAVSQGSANEIASMFSEQGAIWAFLSIFLIGLALNLTPCVYPMMSVTISLFGGTSDKKTTSTARTFSRALVYVLGIVSMYSVLGVIAAYTGDLFGSWMQSPWVLGGIGVLILLLSLSMFGLYELQPPAWMMQKLGKTQQTTGYIGHFLSGLLVGVFAAPCIGPPVIALLAFVGAQGSPVFGFFVFFVMALGLGIPYLFLGTFSGYLNKMPKSGVWMVWVKKLFGVVLVGVALFYLALAFFPQYTMYSVLATLFAGGIYLGFLERSANDKKFFRWFKYATGIAALIGAFLLFQNLQKEGIKWQEYDADLIEETDKPVILDFYADWCIPCIELERQTYVDEEVIASTEDFLRMKVDLTRYDSERAEKLRKQYDIAGVPTVMFLDSEGNEIREARVVGFLGPEDFLKKVETAKQQ</sequence>
<dbReference type="InterPro" id="IPR003834">
    <property type="entry name" value="Cyt_c_assmbl_TM_dom"/>
</dbReference>
<dbReference type="Gene3D" id="3.40.30.10">
    <property type="entry name" value="Glutaredoxin"/>
    <property type="match status" value="1"/>
</dbReference>
<evidence type="ECO:0000256" key="7">
    <source>
        <dbReference type="SAM" id="Phobius"/>
    </source>
</evidence>
<keyword evidence="2" id="KW-1003">Cell membrane</keyword>
<dbReference type="GO" id="GO:0015035">
    <property type="term" value="F:protein-disulfide reductase activity"/>
    <property type="evidence" value="ECO:0007669"/>
    <property type="project" value="TreeGrafter"/>
</dbReference>
<comment type="subcellular location">
    <subcellularLocation>
        <location evidence="1">Cell membrane</location>
        <topology evidence="1">Multi-pass membrane protein</topology>
    </subcellularLocation>
</comment>
<dbReference type="Pfam" id="PF11412">
    <property type="entry name" value="DsbD_N"/>
    <property type="match status" value="1"/>
</dbReference>
<dbReference type="GO" id="GO:0017004">
    <property type="term" value="P:cytochrome complex assembly"/>
    <property type="evidence" value="ECO:0007669"/>
    <property type="project" value="UniProtKB-KW"/>
</dbReference>
<protein>
    <recommendedName>
        <fullName evidence="9">Thioredoxin domain-containing protein</fullName>
    </recommendedName>
</protein>
<feature type="chain" id="PRO_5012652084" description="Thioredoxin domain-containing protein" evidence="8">
    <location>
        <begin position="28"/>
        <end position="604"/>
    </location>
</feature>
<evidence type="ECO:0000256" key="8">
    <source>
        <dbReference type="SAM" id="SignalP"/>
    </source>
</evidence>
<dbReference type="PANTHER" id="PTHR32234:SF0">
    <property type="entry name" value="THIOL:DISULFIDE INTERCHANGE PROTEIN DSBD"/>
    <property type="match status" value="1"/>
</dbReference>
<dbReference type="InterPro" id="IPR013766">
    <property type="entry name" value="Thioredoxin_domain"/>
</dbReference>
<comment type="caution">
    <text evidence="10">The sequence shown here is derived from an EMBL/GenBank/DDBJ whole genome shotgun (WGS) entry which is preliminary data.</text>
</comment>
<keyword evidence="6 7" id="KW-0472">Membrane</keyword>
<dbReference type="Pfam" id="PF02683">
    <property type="entry name" value="DsbD_TM"/>
    <property type="match status" value="1"/>
</dbReference>
<feature type="transmembrane region" description="Helical" evidence="7">
    <location>
        <begin position="261"/>
        <end position="282"/>
    </location>
</feature>
<evidence type="ECO:0000256" key="1">
    <source>
        <dbReference type="ARBA" id="ARBA00004651"/>
    </source>
</evidence>
<feature type="transmembrane region" description="Helical" evidence="7">
    <location>
        <begin position="294"/>
        <end position="314"/>
    </location>
</feature>
<dbReference type="InterPro" id="IPR028250">
    <property type="entry name" value="DsbDN"/>
</dbReference>
<feature type="domain" description="Thioredoxin" evidence="9">
    <location>
        <begin position="475"/>
        <end position="603"/>
    </location>
</feature>
<evidence type="ECO:0000313" key="10">
    <source>
        <dbReference type="EMBL" id="PAU94432.1"/>
    </source>
</evidence>
<evidence type="ECO:0000256" key="4">
    <source>
        <dbReference type="ARBA" id="ARBA00022748"/>
    </source>
</evidence>
<dbReference type="GO" id="GO:0005886">
    <property type="term" value="C:plasma membrane"/>
    <property type="evidence" value="ECO:0007669"/>
    <property type="project" value="UniProtKB-SubCell"/>
</dbReference>
<dbReference type="OrthoDB" id="9811036at2"/>
<accession>A0A2A2GCB2</accession>
<proteinExistence type="predicted"/>
<evidence type="ECO:0000256" key="5">
    <source>
        <dbReference type="ARBA" id="ARBA00022989"/>
    </source>
</evidence>
<feature type="transmembrane region" description="Helical" evidence="7">
    <location>
        <begin position="371"/>
        <end position="398"/>
    </location>
</feature>
<dbReference type="Gene3D" id="2.60.40.1250">
    <property type="entry name" value="Thiol:disulfide interchange protein DsbD, N-terminal domain"/>
    <property type="match status" value="1"/>
</dbReference>
<feature type="signal peptide" evidence="8">
    <location>
        <begin position="1"/>
        <end position="27"/>
    </location>
</feature>
<evidence type="ECO:0000256" key="6">
    <source>
        <dbReference type="ARBA" id="ARBA00023136"/>
    </source>
</evidence>
<keyword evidence="4" id="KW-0201">Cytochrome c-type biogenesis</keyword>
<dbReference type="InterPro" id="IPR036249">
    <property type="entry name" value="Thioredoxin-like_sf"/>
</dbReference>
<dbReference type="PROSITE" id="PS51352">
    <property type="entry name" value="THIOREDOXIN_2"/>
    <property type="match status" value="1"/>
</dbReference>
<dbReference type="Proteomes" id="UP000218831">
    <property type="component" value="Unassembled WGS sequence"/>
</dbReference>
<feature type="transmembrane region" description="Helical" evidence="7">
    <location>
        <begin position="335"/>
        <end position="365"/>
    </location>
</feature>
<organism evidence="10 11">
    <name type="scientific">Fodinibius salipaludis</name>
    <dbReference type="NCBI Taxonomy" id="2032627"/>
    <lineage>
        <taxon>Bacteria</taxon>
        <taxon>Pseudomonadati</taxon>
        <taxon>Balneolota</taxon>
        <taxon>Balneolia</taxon>
        <taxon>Balneolales</taxon>
        <taxon>Balneolaceae</taxon>
        <taxon>Fodinibius</taxon>
    </lineage>
</organism>
<feature type="transmembrane region" description="Helical" evidence="7">
    <location>
        <begin position="466"/>
        <end position="483"/>
    </location>
</feature>
<keyword evidence="3 7" id="KW-0812">Transmembrane</keyword>
<feature type="transmembrane region" description="Helical" evidence="7">
    <location>
        <begin position="213"/>
        <end position="240"/>
    </location>
</feature>
<evidence type="ECO:0000259" key="9">
    <source>
        <dbReference type="PROSITE" id="PS51352"/>
    </source>
</evidence>
<reference evidence="10 11" key="1">
    <citation type="submission" date="2017-08" db="EMBL/GenBank/DDBJ databases">
        <title>Aliifodinibius alkalisoli sp. nov., isolated from saline alkaline soil.</title>
        <authorList>
            <person name="Liu D."/>
            <person name="Zhang G."/>
        </authorList>
    </citation>
    <scope>NUCLEOTIDE SEQUENCE [LARGE SCALE GENOMIC DNA]</scope>
    <source>
        <strain evidence="10 11">WN023</strain>
    </source>
</reference>
<dbReference type="GO" id="GO:0045454">
    <property type="term" value="P:cell redox homeostasis"/>
    <property type="evidence" value="ECO:0007669"/>
    <property type="project" value="TreeGrafter"/>
</dbReference>
<dbReference type="RefSeq" id="WP_095605973.1">
    <property type="nucleotide sequence ID" value="NZ_NSKE01000004.1"/>
</dbReference>
<keyword evidence="5 7" id="KW-1133">Transmembrane helix</keyword>
<dbReference type="SUPFAM" id="SSF52833">
    <property type="entry name" value="Thioredoxin-like"/>
    <property type="match status" value="1"/>
</dbReference>
<evidence type="ECO:0000256" key="3">
    <source>
        <dbReference type="ARBA" id="ARBA00022692"/>
    </source>
</evidence>
<keyword evidence="11" id="KW-1185">Reference proteome</keyword>
<keyword evidence="8" id="KW-0732">Signal</keyword>
<gene>
    <name evidence="10" type="ORF">CK503_06420</name>
</gene>